<evidence type="ECO:0000256" key="6">
    <source>
        <dbReference type="ARBA" id="ARBA00022989"/>
    </source>
</evidence>
<dbReference type="CDD" id="cd00780">
    <property type="entry name" value="NTF2"/>
    <property type="match status" value="1"/>
</dbReference>
<dbReference type="Pfam" id="PF05620">
    <property type="entry name" value="TMEM208_SND2"/>
    <property type="match status" value="1"/>
</dbReference>
<name>A0A2A6C9U6_PRIPA</name>
<evidence type="ECO:0000256" key="4">
    <source>
        <dbReference type="ARBA" id="ARBA00022692"/>
    </source>
</evidence>
<dbReference type="PANTHER" id="PTHR13505">
    <property type="entry name" value="TRANSMEMBRANE PROTEIN 208"/>
    <property type="match status" value="1"/>
</dbReference>
<evidence type="ECO:0000313" key="9">
    <source>
        <dbReference type="Proteomes" id="UP000005239"/>
    </source>
</evidence>
<dbReference type="PROSITE" id="PS50177">
    <property type="entry name" value="NTF2_DOMAIN"/>
    <property type="match status" value="1"/>
</dbReference>
<dbReference type="EnsemblMetazoa" id="PPA09679.1">
    <property type="protein sequence ID" value="PPA09679.1"/>
    <property type="gene ID" value="WBGene00099233"/>
</dbReference>
<dbReference type="AlphaFoldDB" id="A0A2A6C9U6"/>
<proteinExistence type="inferred from homology"/>
<sequence length="798" mass="89318">MPLTSRMSSYSKTTVTVAMNFNPEYENIGNQFVSHYYTQFDNGDPVARAQGLSVLYDPENSYMTFEGVQMKGQQAILQKFQSLTFKSIQRAITKSDCQPLYDGSIMVSVLGQLKMVKVATKGQQQIADENKETIQQFGIATVMVGGLYFVLGMTYFNMEGWAWWGWAISFIIQVASLLVMRAVSKSKTDAKGHVVDAGLDLNDSSAIGEPCKDLIILATISQFLGLFTNYGFLALLAAPSYGIYKVGDYSNQPLPSIDKLTVLYKEIASNGHIPLEEVIRRTLLDPEIDLFCLPDVVNVQQGSISHQMHQILGGNGLVLDAVWSDMRLASRLFSAVRIHADRSTGPRDGLMSRCIVEWIEKLLPLQQSISSSSTLQSSLHSPLELFLPECTFLLSVPPEENDAASVRGVHLAQQLITALCDAEQFPSVNRFFLLRQTFRQLHSYCLSDGADPQLASLRRGVHVRPSFSTDLYNLFYSCIVQCPSMQSFRELFSVWLTFVRPWRYCPSTGRISPNLAINSSSYPSTSRMSLEDYSPYFPFVHAHEKFYSVLFGKILKKLRELQITADTVRVVRTAIECSFKPGIKDALLYLGVDSGPPVTALLDTLYAMTRRANAPEEMDDDDYSAYSPYATSLTQMKNEVKQIIQDARNLFDYIPPMVNDEPQFSPRRRLPPDSYVDETTGMRMLLPSGRRQVASGERSFDFSPSCAQTRTSLVEKVLSLSPFRPLSPSILSTPIRSPSAVPLYSRFIPHFHSALKPAARQAAITVSLLSLLALIFHPLLFVLPLAYLYYLYSSPIND</sequence>
<dbReference type="InterPro" id="IPR002075">
    <property type="entry name" value="NTF2_dom"/>
</dbReference>
<accession>A0A2A6C9U6</accession>
<organism evidence="8 9">
    <name type="scientific">Pristionchus pacificus</name>
    <name type="common">Parasitic nematode worm</name>
    <dbReference type="NCBI Taxonomy" id="54126"/>
    <lineage>
        <taxon>Eukaryota</taxon>
        <taxon>Metazoa</taxon>
        <taxon>Ecdysozoa</taxon>
        <taxon>Nematoda</taxon>
        <taxon>Chromadorea</taxon>
        <taxon>Rhabditida</taxon>
        <taxon>Rhabditina</taxon>
        <taxon>Diplogasteromorpha</taxon>
        <taxon>Diplogasteroidea</taxon>
        <taxon>Neodiplogasteridae</taxon>
        <taxon>Pristionchus</taxon>
    </lineage>
</organism>
<keyword evidence="4" id="KW-0812">Transmembrane</keyword>
<accession>A0A8R1YAC0</accession>
<evidence type="ECO:0000313" key="8">
    <source>
        <dbReference type="EnsemblMetazoa" id="PPA09679.1"/>
    </source>
</evidence>
<gene>
    <name evidence="8" type="primary">WBGene00099233</name>
</gene>
<keyword evidence="5" id="KW-0256">Endoplasmic reticulum</keyword>
<dbReference type="InterPro" id="IPR032710">
    <property type="entry name" value="NTF2-like_dom_sf"/>
</dbReference>
<evidence type="ECO:0000256" key="2">
    <source>
        <dbReference type="ARBA" id="ARBA00009950"/>
    </source>
</evidence>
<dbReference type="PANTHER" id="PTHR13505:SF7">
    <property type="entry name" value="TRANSMEMBRANE PROTEIN 208"/>
    <property type="match status" value="1"/>
</dbReference>
<keyword evidence="9" id="KW-1185">Reference proteome</keyword>
<protein>
    <recommendedName>
        <fullName evidence="3">Transmembrane protein 208</fullName>
    </recommendedName>
</protein>
<keyword evidence="6" id="KW-1133">Transmembrane helix</keyword>
<dbReference type="GO" id="GO:0005789">
    <property type="term" value="C:endoplasmic reticulum membrane"/>
    <property type="evidence" value="ECO:0007669"/>
    <property type="project" value="UniProtKB-SubCell"/>
</dbReference>
<dbReference type="GO" id="GO:0006624">
    <property type="term" value="P:vacuolar protein processing"/>
    <property type="evidence" value="ECO:0000318"/>
    <property type="project" value="GO_Central"/>
</dbReference>
<evidence type="ECO:0000256" key="7">
    <source>
        <dbReference type="ARBA" id="ARBA00023136"/>
    </source>
</evidence>
<dbReference type="Proteomes" id="UP000005239">
    <property type="component" value="Unassembled WGS sequence"/>
</dbReference>
<evidence type="ECO:0000256" key="1">
    <source>
        <dbReference type="ARBA" id="ARBA00004477"/>
    </source>
</evidence>
<dbReference type="InterPro" id="IPR008506">
    <property type="entry name" value="SND2/TMEM208"/>
</dbReference>
<evidence type="ECO:0000256" key="5">
    <source>
        <dbReference type="ARBA" id="ARBA00022824"/>
    </source>
</evidence>
<keyword evidence="7" id="KW-0472">Membrane</keyword>
<comment type="subcellular location">
    <subcellularLocation>
        <location evidence="1">Endoplasmic reticulum membrane</location>
        <topology evidence="1">Multi-pass membrane protein</topology>
    </subcellularLocation>
</comment>
<dbReference type="Gene3D" id="3.10.450.50">
    <property type="match status" value="1"/>
</dbReference>
<dbReference type="Pfam" id="PF02136">
    <property type="entry name" value="NTF2"/>
    <property type="match status" value="1"/>
</dbReference>
<evidence type="ECO:0000256" key="3">
    <source>
        <dbReference type="ARBA" id="ARBA00015033"/>
    </source>
</evidence>
<dbReference type="SUPFAM" id="SSF54427">
    <property type="entry name" value="NTF2-like"/>
    <property type="match status" value="1"/>
</dbReference>
<comment type="similarity">
    <text evidence="2">Belongs to the TMEM208 family.</text>
</comment>
<reference evidence="9" key="1">
    <citation type="journal article" date="2008" name="Nat. Genet.">
        <title>The Pristionchus pacificus genome provides a unique perspective on nematode lifestyle and parasitism.</title>
        <authorList>
            <person name="Dieterich C."/>
            <person name="Clifton S.W."/>
            <person name="Schuster L.N."/>
            <person name="Chinwalla A."/>
            <person name="Delehaunty K."/>
            <person name="Dinkelacker I."/>
            <person name="Fulton L."/>
            <person name="Fulton R."/>
            <person name="Godfrey J."/>
            <person name="Minx P."/>
            <person name="Mitreva M."/>
            <person name="Roeseler W."/>
            <person name="Tian H."/>
            <person name="Witte H."/>
            <person name="Yang S.P."/>
            <person name="Wilson R.K."/>
            <person name="Sommer R.J."/>
        </authorList>
    </citation>
    <scope>NUCLEOTIDE SEQUENCE [LARGE SCALE GENOMIC DNA]</scope>
    <source>
        <strain evidence="9">PS312</strain>
    </source>
</reference>
<dbReference type="InterPro" id="IPR018222">
    <property type="entry name" value="Nuclear_transport_factor_2_euk"/>
</dbReference>
<dbReference type="GO" id="GO:0005773">
    <property type="term" value="C:vacuole"/>
    <property type="evidence" value="ECO:0007669"/>
    <property type="project" value="GOC"/>
</dbReference>
<reference evidence="8" key="2">
    <citation type="submission" date="2022-06" db="UniProtKB">
        <authorList>
            <consortium name="EnsemblMetazoa"/>
        </authorList>
    </citation>
    <scope>IDENTIFICATION</scope>
    <source>
        <strain evidence="8">PS312</strain>
    </source>
</reference>